<evidence type="ECO:0000256" key="7">
    <source>
        <dbReference type="ARBA" id="ARBA00022989"/>
    </source>
</evidence>
<keyword evidence="14" id="KW-1185">Reference proteome</keyword>
<dbReference type="Pfam" id="PF02517">
    <property type="entry name" value="Rce1-like"/>
    <property type="match status" value="1"/>
</dbReference>
<evidence type="ECO:0000256" key="2">
    <source>
        <dbReference type="ARBA" id="ARBA00006897"/>
    </source>
</evidence>
<evidence type="ECO:0000256" key="5">
    <source>
        <dbReference type="ARBA" id="ARBA00022801"/>
    </source>
</evidence>
<evidence type="ECO:0000256" key="9">
    <source>
        <dbReference type="ARBA" id="ARBA00047280"/>
    </source>
</evidence>
<keyword evidence="6" id="KW-0256">Endoplasmic reticulum</keyword>
<keyword evidence="3" id="KW-0645">Protease</keyword>
<dbReference type="Proteomes" id="UP001285354">
    <property type="component" value="Unassembled WGS sequence"/>
</dbReference>
<dbReference type="AlphaFoldDB" id="A0AAD9T4U4"/>
<evidence type="ECO:0000256" key="8">
    <source>
        <dbReference type="ARBA" id="ARBA00023136"/>
    </source>
</evidence>
<accession>A0AAD9T4U4</accession>
<reference evidence="13" key="1">
    <citation type="submission" date="2023-06" db="EMBL/GenBank/DDBJ databases">
        <title>Draft genome of Marssonina rosae.</title>
        <authorList>
            <person name="Cheng Q."/>
        </authorList>
    </citation>
    <scope>NUCLEOTIDE SEQUENCE</scope>
    <source>
        <strain evidence="13">R4</strain>
    </source>
</reference>
<evidence type="ECO:0000256" key="11">
    <source>
        <dbReference type="SAM" id="Phobius"/>
    </source>
</evidence>
<dbReference type="GO" id="GO:0071586">
    <property type="term" value="P:CAAX-box protein processing"/>
    <property type="evidence" value="ECO:0007669"/>
    <property type="project" value="InterPro"/>
</dbReference>
<organism evidence="13 14">
    <name type="scientific">Diplocarpon rosae</name>
    <dbReference type="NCBI Taxonomy" id="946125"/>
    <lineage>
        <taxon>Eukaryota</taxon>
        <taxon>Fungi</taxon>
        <taxon>Dikarya</taxon>
        <taxon>Ascomycota</taxon>
        <taxon>Pezizomycotina</taxon>
        <taxon>Leotiomycetes</taxon>
        <taxon>Helotiales</taxon>
        <taxon>Drepanopezizaceae</taxon>
        <taxon>Diplocarpon</taxon>
    </lineage>
</organism>
<feature type="transmembrane region" description="Helical" evidence="11">
    <location>
        <begin position="304"/>
        <end position="322"/>
    </location>
</feature>
<protein>
    <recommendedName>
        <fullName evidence="10">intramembrane prenyl-peptidase Rce1</fullName>
        <ecNumber evidence="10">3.4.26.1</ecNumber>
    </recommendedName>
</protein>
<dbReference type="InterPro" id="IPR039731">
    <property type="entry name" value="Rce1"/>
</dbReference>
<dbReference type="PANTHER" id="PTHR13046">
    <property type="entry name" value="PROTEASE U48 CAAX PRENYL PROTEASE RCE1"/>
    <property type="match status" value="1"/>
</dbReference>
<feature type="domain" description="CAAX prenyl protease 2/Lysostaphin resistance protein A-like" evidence="12">
    <location>
        <begin position="153"/>
        <end position="260"/>
    </location>
</feature>
<evidence type="ECO:0000256" key="1">
    <source>
        <dbReference type="ARBA" id="ARBA00004477"/>
    </source>
</evidence>
<comment type="caution">
    <text evidence="13">The sequence shown here is derived from an EMBL/GenBank/DDBJ whole genome shotgun (WGS) entry which is preliminary data.</text>
</comment>
<feature type="transmembrane region" description="Helical" evidence="11">
    <location>
        <begin position="68"/>
        <end position="87"/>
    </location>
</feature>
<evidence type="ECO:0000259" key="12">
    <source>
        <dbReference type="Pfam" id="PF02517"/>
    </source>
</evidence>
<dbReference type="PANTHER" id="PTHR13046:SF0">
    <property type="entry name" value="CAAX PRENYL PROTEASE 2"/>
    <property type="match status" value="1"/>
</dbReference>
<proteinExistence type="inferred from homology"/>
<keyword evidence="5" id="KW-0378">Hydrolase</keyword>
<keyword evidence="8 11" id="KW-0472">Membrane</keyword>
<evidence type="ECO:0000313" key="14">
    <source>
        <dbReference type="Proteomes" id="UP001285354"/>
    </source>
</evidence>
<dbReference type="InterPro" id="IPR003675">
    <property type="entry name" value="Rce1/LyrA-like_dom"/>
</dbReference>
<evidence type="ECO:0000256" key="10">
    <source>
        <dbReference type="ARBA" id="ARBA00049729"/>
    </source>
</evidence>
<feature type="transmembrane region" description="Helical" evidence="11">
    <location>
        <begin position="107"/>
        <end position="128"/>
    </location>
</feature>
<feature type="transmembrane region" description="Helical" evidence="11">
    <location>
        <begin position="25"/>
        <end position="47"/>
    </location>
</feature>
<gene>
    <name evidence="13" type="ORF">QTJ16_001717</name>
</gene>
<name>A0AAD9T4U4_9HELO</name>
<evidence type="ECO:0000256" key="6">
    <source>
        <dbReference type="ARBA" id="ARBA00022824"/>
    </source>
</evidence>
<evidence type="ECO:0000313" key="13">
    <source>
        <dbReference type="EMBL" id="KAK2628614.1"/>
    </source>
</evidence>
<keyword evidence="4 11" id="KW-0812">Transmembrane</keyword>
<dbReference type="EMBL" id="JAUBYV010000002">
    <property type="protein sequence ID" value="KAK2628614.1"/>
    <property type="molecule type" value="Genomic_DNA"/>
</dbReference>
<comment type="similarity">
    <text evidence="2">Belongs to the peptidase U48 family.</text>
</comment>
<evidence type="ECO:0000256" key="4">
    <source>
        <dbReference type="ARBA" id="ARBA00022692"/>
    </source>
</evidence>
<sequence>MAPVGIYSRLKSIYTIEKEPESPPISTLTAVALLVAYTLIYVVPFYLSATTRPSPTLSRDAPSVIRGRIRSVTVSCIICSATTWVLLSTVDAGSPSKVFHYMGYFPLGILEAAKSLGLTAVLFLGPLFEAGIAEGGWRDWVRLRGLDTIINGWIGWRNMVAGPATEEILFRSAAVPLLLLSRTSNHTIIFLTPFVFGLAHVHHFYEFRITHPDTPVLAAFLRSMFQLIYTTMFGSYVTFLYLRTGSLLGVIFVHMFCNWMGLPRFWGRVNAGEPVVASYVGERKRSEDSSGRPNDGQLSLQWSIAYYLLLGLGALSWGKYLWPWTESNMALTLL</sequence>
<dbReference type="EC" id="3.4.26.1" evidence="10"/>
<dbReference type="GO" id="GO:0004222">
    <property type="term" value="F:metalloendopeptidase activity"/>
    <property type="evidence" value="ECO:0007669"/>
    <property type="project" value="InterPro"/>
</dbReference>
<dbReference type="GO" id="GO:0005789">
    <property type="term" value="C:endoplasmic reticulum membrane"/>
    <property type="evidence" value="ECO:0007669"/>
    <property type="project" value="UniProtKB-SubCell"/>
</dbReference>
<keyword evidence="7 11" id="KW-1133">Transmembrane helix</keyword>
<comment type="subcellular location">
    <subcellularLocation>
        <location evidence="1">Endoplasmic reticulum membrane</location>
        <topology evidence="1">Multi-pass membrane protein</topology>
    </subcellularLocation>
</comment>
<comment type="catalytic activity">
    <reaction evidence="9">
        <text>Hydrolyzes the peptide bond -P2-(S-farnesyl or geranylgeranyl)C-P1'-P2'-P3'-COOH where P1' and P2' are amino acids with aliphatic sidechains and P3' is any C-terminal residue.</text>
        <dbReference type="EC" id="3.4.26.1"/>
    </reaction>
</comment>
<evidence type="ECO:0000256" key="3">
    <source>
        <dbReference type="ARBA" id="ARBA00022670"/>
    </source>
</evidence>